<dbReference type="Proteomes" id="UP000315388">
    <property type="component" value="Unassembled WGS sequence"/>
</dbReference>
<dbReference type="EMBL" id="VEWJ01000005">
    <property type="protein sequence ID" value="TPF75286.1"/>
    <property type="molecule type" value="Genomic_DNA"/>
</dbReference>
<name>A0A502BPR7_9HYPH</name>
<feature type="domain" description="Ribbon-helix-helix protein CopG" evidence="1">
    <location>
        <begin position="3"/>
        <end position="28"/>
    </location>
</feature>
<dbReference type="InterPro" id="IPR002145">
    <property type="entry name" value="CopG"/>
</dbReference>
<evidence type="ECO:0000259" key="1">
    <source>
        <dbReference type="Pfam" id="PF01402"/>
    </source>
</evidence>
<proteinExistence type="predicted"/>
<reference evidence="2 3" key="1">
    <citation type="journal article" date="2003" name="Int. J. Syst. Evol. Microbiol.">
        <title>Towards a standardized format for the description of a novel species (of an established genus): Ochrobactrum gallinifaecis sp. nov.</title>
        <authorList>
            <person name="Kampfer P."/>
            <person name="Buczolits S."/>
            <person name="Albrecht A."/>
            <person name="Busse H.J."/>
            <person name="Stackebrandt E."/>
        </authorList>
    </citation>
    <scope>NUCLEOTIDE SEQUENCE [LARGE SCALE GENOMIC DNA]</scope>
    <source>
        <strain evidence="2 3">ISO 196</strain>
    </source>
</reference>
<protein>
    <submittedName>
        <fullName evidence="2">Ribbon-helix-helix protein, CopG family</fullName>
    </submittedName>
</protein>
<dbReference type="Gene3D" id="1.10.1220.10">
    <property type="entry name" value="Met repressor-like"/>
    <property type="match status" value="1"/>
</dbReference>
<accession>A0A502BPR7</accession>
<gene>
    <name evidence="2" type="ORF">FHY56_08390</name>
</gene>
<keyword evidence="3" id="KW-1185">Reference proteome</keyword>
<sequence>MQRITITIDDDLMEELDTLIAMKGYANRFPPMMTVGTCFHRPLNQSSIYR</sequence>
<comment type="caution">
    <text evidence="2">The sequence shown here is derived from an EMBL/GenBank/DDBJ whole genome shotgun (WGS) entry which is preliminary data.</text>
</comment>
<dbReference type="GO" id="GO:0006355">
    <property type="term" value="P:regulation of DNA-templated transcription"/>
    <property type="evidence" value="ECO:0007669"/>
    <property type="project" value="InterPro"/>
</dbReference>
<dbReference type="InterPro" id="IPR013321">
    <property type="entry name" value="Arc_rbn_hlx_hlx"/>
</dbReference>
<dbReference type="AlphaFoldDB" id="A0A502BPR7"/>
<evidence type="ECO:0000313" key="2">
    <source>
        <dbReference type="EMBL" id="TPF75286.1"/>
    </source>
</evidence>
<dbReference type="CDD" id="cd22231">
    <property type="entry name" value="RHH_NikR_HicB-like"/>
    <property type="match status" value="1"/>
</dbReference>
<organism evidence="2 3">
    <name type="scientific">Brucella gallinifaecis</name>
    <dbReference type="NCBI Taxonomy" id="215590"/>
    <lineage>
        <taxon>Bacteria</taxon>
        <taxon>Pseudomonadati</taxon>
        <taxon>Pseudomonadota</taxon>
        <taxon>Alphaproteobacteria</taxon>
        <taxon>Hyphomicrobiales</taxon>
        <taxon>Brucellaceae</taxon>
        <taxon>Brucella/Ochrobactrum group</taxon>
        <taxon>Brucella</taxon>
    </lineage>
</organism>
<evidence type="ECO:0000313" key="3">
    <source>
        <dbReference type="Proteomes" id="UP000315388"/>
    </source>
</evidence>
<dbReference type="Pfam" id="PF01402">
    <property type="entry name" value="RHH_1"/>
    <property type="match status" value="1"/>
</dbReference>